<evidence type="ECO:0000256" key="2">
    <source>
        <dbReference type="ARBA" id="ARBA00022692"/>
    </source>
</evidence>
<dbReference type="PANTHER" id="PTHR37422">
    <property type="entry name" value="TEICHURONIC ACID BIOSYNTHESIS PROTEIN TUAE"/>
    <property type="match status" value="1"/>
</dbReference>
<dbReference type="AlphaFoldDB" id="A0A3N4ZIV9"/>
<proteinExistence type="predicted"/>
<feature type="transmembrane region" description="Helical" evidence="6">
    <location>
        <begin position="42"/>
        <end position="60"/>
    </location>
</feature>
<feature type="compositionally biased region" description="Basic residues" evidence="5">
    <location>
        <begin position="417"/>
        <end position="432"/>
    </location>
</feature>
<comment type="caution">
    <text evidence="8">The sequence shown here is derived from an EMBL/GenBank/DDBJ whole genome shotgun (WGS) entry which is preliminary data.</text>
</comment>
<feature type="transmembrane region" description="Helical" evidence="6">
    <location>
        <begin position="248"/>
        <end position="267"/>
    </location>
</feature>
<dbReference type="InterPro" id="IPR051533">
    <property type="entry name" value="WaaL-like"/>
</dbReference>
<reference evidence="8 9" key="1">
    <citation type="submission" date="2018-11" db="EMBL/GenBank/DDBJ databases">
        <title>Sequencing the genomes of 1000 actinobacteria strains.</title>
        <authorList>
            <person name="Klenk H.-P."/>
        </authorList>
    </citation>
    <scope>NUCLEOTIDE SEQUENCE [LARGE SCALE GENOMIC DNA]</scope>
    <source>
        <strain evidence="8 9">DSM 15700</strain>
    </source>
</reference>
<protein>
    <submittedName>
        <fullName evidence="8">O-antigen ligase</fullName>
    </submittedName>
</protein>
<accession>A0A3N4ZIV9</accession>
<evidence type="ECO:0000259" key="7">
    <source>
        <dbReference type="Pfam" id="PF04932"/>
    </source>
</evidence>
<sequence length="432" mass="46036">MGSGGTGGLRGRAQVLVNTTLGVCLLVVGGRGVFEAVASKQIGYVAQAVAIVVIIVLGLTRGFTKRHGKTGLFVAAYLFLMVELLSVAYVTSTSTTADPWNYVVVMTMFALVLCLSGALEFDGLARTNVMGWLAVVGLVAVAVAVIQQRSLLLDVFGGSDLSSLGGTVRPAALTGSYLHYPLMISLICFAFVQAWVSTRRRWYGIVALVLAAAVAASYSRSGMVILAGGVLCHFVLSSGLGRRIRLGFAILVAAVVAFLAFEGTPYWSRYIGGLDSGAAGNEARITKWYAGMEYWFDSPLLIGGYTGQFTNVTGNLGGEATGVLESGLVQQLVSFGLVGTILFYLLMVGVVLAVKPAHRWLKAGLVAAMLQTLVYQSIEVVPFMVLFSLMPLVSSHIDFRSSGAQSFRSDEAVDKSTRHREQRSLRSHTLHV</sequence>
<dbReference type="GO" id="GO:0016874">
    <property type="term" value="F:ligase activity"/>
    <property type="evidence" value="ECO:0007669"/>
    <property type="project" value="UniProtKB-KW"/>
</dbReference>
<dbReference type="InterPro" id="IPR007016">
    <property type="entry name" value="O-antigen_ligase-rel_domated"/>
</dbReference>
<keyword evidence="9" id="KW-1185">Reference proteome</keyword>
<feature type="transmembrane region" description="Helical" evidence="6">
    <location>
        <begin position="72"/>
        <end position="90"/>
    </location>
</feature>
<keyword evidence="8" id="KW-0436">Ligase</keyword>
<keyword evidence="3 6" id="KW-1133">Transmembrane helix</keyword>
<feature type="transmembrane region" description="Helical" evidence="6">
    <location>
        <begin position="332"/>
        <end position="354"/>
    </location>
</feature>
<evidence type="ECO:0000256" key="6">
    <source>
        <dbReference type="SAM" id="Phobius"/>
    </source>
</evidence>
<keyword evidence="4 6" id="KW-0472">Membrane</keyword>
<evidence type="ECO:0000256" key="5">
    <source>
        <dbReference type="SAM" id="MobiDB-lite"/>
    </source>
</evidence>
<evidence type="ECO:0000256" key="1">
    <source>
        <dbReference type="ARBA" id="ARBA00004141"/>
    </source>
</evidence>
<evidence type="ECO:0000313" key="8">
    <source>
        <dbReference type="EMBL" id="RPF19851.1"/>
    </source>
</evidence>
<evidence type="ECO:0000256" key="3">
    <source>
        <dbReference type="ARBA" id="ARBA00022989"/>
    </source>
</evidence>
<gene>
    <name evidence="8" type="ORF">EDD34_0417</name>
</gene>
<dbReference type="GO" id="GO:0016020">
    <property type="term" value="C:membrane"/>
    <property type="evidence" value="ECO:0007669"/>
    <property type="project" value="UniProtKB-SubCell"/>
</dbReference>
<name>A0A3N4ZIV9_9MICO</name>
<organism evidence="8 9">
    <name type="scientific">Myceligenerans xiligouense</name>
    <dbReference type="NCBI Taxonomy" id="253184"/>
    <lineage>
        <taxon>Bacteria</taxon>
        <taxon>Bacillati</taxon>
        <taxon>Actinomycetota</taxon>
        <taxon>Actinomycetes</taxon>
        <taxon>Micrococcales</taxon>
        <taxon>Promicromonosporaceae</taxon>
        <taxon>Myceligenerans</taxon>
    </lineage>
</organism>
<feature type="transmembrane region" description="Helical" evidence="6">
    <location>
        <begin position="128"/>
        <end position="146"/>
    </location>
</feature>
<evidence type="ECO:0000313" key="9">
    <source>
        <dbReference type="Proteomes" id="UP000280501"/>
    </source>
</evidence>
<evidence type="ECO:0000256" key="4">
    <source>
        <dbReference type="ARBA" id="ARBA00023136"/>
    </source>
</evidence>
<feature type="transmembrane region" description="Helical" evidence="6">
    <location>
        <begin position="202"/>
        <end position="218"/>
    </location>
</feature>
<feature type="transmembrane region" description="Helical" evidence="6">
    <location>
        <begin position="177"/>
        <end position="195"/>
    </location>
</feature>
<comment type="subcellular location">
    <subcellularLocation>
        <location evidence="1">Membrane</location>
        <topology evidence="1">Multi-pass membrane protein</topology>
    </subcellularLocation>
</comment>
<dbReference type="Proteomes" id="UP000280501">
    <property type="component" value="Unassembled WGS sequence"/>
</dbReference>
<keyword evidence="2 6" id="KW-0812">Transmembrane</keyword>
<feature type="transmembrane region" description="Helical" evidence="6">
    <location>
        <begin position="224"/>
        <end position="241"/>
    </location>
</feature>
<feature type="domain" description="O-antigen ligase-related" evidence="7">
    <location>
        <begin position="206"/>
        <end position="344"/>
    </location>
</feature>
<feature type="region of interest" description="Disordered" evidence="5">
    <location>
        <begin position="410"/>
        <end position="432"/>
    </location>
</feature>
<dbReference type="Pfam" id="PF04932">
    <property type="entry name" value="Wzy_C"/>
    <property type="match status" value="1"/>
</dbReference>
<feature type="transmembrane region" description="Helical" evidence="6">
    <location>
        <begin position="12"/>
        <end position="30"/>
    </location>
</feature>
<feature type="transmembrane region" description="Helical" evidence="6">
    <location>
        <begin position="102"/>
        <end position="121"/>
    </location>
</feature>
<dbReference type="PANTHER" id="PTHR37422:SF23">
    <property type="entry name" value="TEICHURONIC ACID BIOSYNTHESIS PROTEIN TUAE"/>
    <property type="match status" value="1"/>
</dbReference>
<dbReference type="EMBL" id="RKQZ01000001">
    <property type="protein sequence ID" value="RPF19851.1"/>
    <property type="molecule type" value="Genomic_DNA"/>
</dbReference>